<protein>
    <recommendedName>
        <fullName evidence="4">Alginate lyase domain-containing protein</fullName>
    </recommendedName>
</protein>
<evidence type="ECO:0000313" key="6">
    <source>
        <dbReference type="Proteomes" id="UP000054321"/>
    </source>
</evidence>
<feature type="signal peptide" evidence="3">
    <location>
        <begin position="1"/>
        <end position="23"/>
    </location>
</feature>
<keyword evidence="1 3" id="KW-0732">Signal</keyword>
<evidence type="ECO:0000259" key="4">
    <source>
        <dbReference type="Pfam" id="PF05426"/>
    </source>
</evidence>
<keyword evidence="2" id="KW-0456">Lyase</keyword>
<keyword evidence="6" id="KW-1185">Reference proteome</keyword>
<sequence>MILAIRLVSVVLCLALLIQTAIARGFWGGKYQRQGFIHPGILSVQPDLDRMKYGVETQTDPWYSAFLNMSGDPMSSSSYAMKGPFNYVTRNNTGGSPGTTQLSSDSVASLLNALMYYITGDTAHAEKSVEIFNSWASSLKLINGTDAQLVAALSGTELVNAAEIIRYTYSGWTKSDITTFENMILKIFYPPASQTTPNTVDPHPLNALLTLVFSSQANWGNSGEKAMVAFGVFLNNVTMYEQGLNLYETFACADLNNTINSFGQNSESGRDQTHPQLSLGNMAELCQTAHNQGDYGYWDLLSERLMIGYEYTAKYNLGNDVEYDPNFYRCDANLLGGPWADISDVHRGQFRPIYQLAYSYYVQVKGLEMPWTAKVLEEEVFEANDSVNNIANSPIYGTLRFSRVAGNAWASRK</sequence>
<gene>
    <name evidence="5" type="ORF">OIDMADRAFT_27654</name>
</gene>
<feature type="chain" id="PRO_5002174698" description="Alginate lyase domain-containing protein" evidence="3">
    <location>
        <begin position="24"/>
        <end position="413"/>
    </location>
</feature>
<dbReference type="GO" id="GO:0042597">
    <property type="term" value="C:periplasmic space"/>
    <property type="evidence" value="ECO:0007669"/>
    <property type="project" value="InterPro"/>
</dbReference>
<dbReference type="Gene3D" id="1.50.10.100">
    <property type="entry name" value="Chondroitin AC/alginate lyase"/>
    <property type="match status" value="1"/>
</dbReference>
<dbReference type="OrthoDB" id="5280547at2759"/>
<evidence type="ECO:0000256" key="2">
    <source>
        <dbReference type="ARBA" id="ARBA00023239"/>
    </source>
</evidence>
<dbReference type="EMBL" id="KN832874">
    <property type="protein sequence ID" value="KIN03211.1"/>
    <property type="molecule type" value="Genomic_DNA"/>
</dbReference>
<reference evidence="5 6" key="1">
    <citation type="submission" date="2014-04" db="EMBL/GenBank/DDBJ databases">
        <authorList>
            <consortium name="DOE Joint Genome Institute"/>
            <person name="Kuo A."/>
            <person name="Martino E."/>
            <person name="Perotto S."/>
            <person name="Kohler A."/>
            <person name="Nagy L.G."/>
            <person name="Floudas D."/>
            <person name="Copeland A."/>
            <person name="Barry K.W."/>
            <person name="Cichocki N."/>
            <person name="Veneault-Fourrey C."/>
            <person name="LaButti K."/>
            <person name="Lindquist E.A."/>
            <person name="Lipzen A."/>
            <person name="Lundell T."/>
            <person name="Morin E."/>
            <person name="Murat C."/>
            <person name="Sun H."/>
            <person name="Tunlid A."/>
            <person name="Henrissat B."/>
            <person name="Grigoriev I.V."/>
            <person name="Hibbett D.S."/>
            <person name="Martin F."/>
            <person name="Nordberg H.P."/>
            <person name="Cantor M.N."/>
            <person name="Hua S.X."/>
        </authorList>
    </citation>
    <scope>NUCLEOTIDE SEQUENCE [LARGE SCALE GENOMIC DNA]</scope>
    <source>
        <strain evidence="5 6">Zn</strain>
    </source>
</reference>
<accession>A0A0C3H4Y4</accession>
<evidence type="ECO:0000256" key="1">
    <source>
        <dbReference type="ARBA" id="ARBA00022729"/>
    </source>
</evidence>
<dbReference type="AlphaFoldDB" id="A0A0C3H4Y4"/>
<proteinExistence type="predicted"/>
<evidence type="ECO:0000256" key="3">
    <source>
        <dbReference type="SAM" id="SignalP"/>
    </source>
</evidence>
<dbReference type="STRING" id="913774.A0A0C3H4Y4"/>
<dbReference type="InterPro" id="IPR008397">
    <property type="entry name" value="Alginate_lyase_dom"/>
</dbReference>
<feature type="domain" description="Alginate lyase" evidence="4">
    <location>
        <begin position="96"/>
        <end position="294"/>
    </location>
</feature>
<name>A0A0C3H4Y4_OIDMZ</name>
<dbReference type="InterPro" id="IPR008929">
    <property type="entry name" value="Chondroitin_lyas"/>
</dbReference>
<dbReference type="Proteomes" id="UP000054321">
    <property type="component" value="Unassembled WGS sequence"/>
</dbReference>
<reference evidence="6" key="2">
    <citation type="submission" date="2015-01" db="EMBL/GenBank/DDBJ databases">
        <title>Evolutionary Origins and Diversification of the Mycorrhizal Mutualists.</title>
        <authorList>
            <consortium name="DOE Joint Genome Institute"/>
            <consortium name="Mycorrhizal Genomics Consortium"/>
            <person name="Kohler A."/>
            <person name="Kuo A."/>
            <person name="Nagy L.G."/>
            <person name="Floudas D."/>
            <person name="Copeland A."/>
            <person name="Barry K.W."/>
            <person name="Cichocki N."/>
            <person name="Veneault-Fourrey C."/>
            <person name="LaButti K."/>
            <person name="Lindquist E.A."/>
            <person name="Lipzen A."/>
            <person name="Lundell T."/>
            <person name="Morin E."/>
            <person name="Murat C."/>
            <person name="Riley R."/>
            <person name="Ohm R."/>
            <person name="Sun H."/>
            <person name="Tunlid A."/>
            <person name="Henrissat B."/>
            <person name="Grigoriev I.V."/>
            <person name="Hibbett D.S."/>
            <person name="Martin F."/>
        </authorList>
    </citation>
    <scope>NUCLEOTIDE SEQUENCE [LARGE SCALE GENOMIC DNA]</scope>
    <source>
        <strain evidence="6">Zn</strain>
    </source>
</reference>
<organism evidence="5 6">
    <name type="scientific">Oidiodendron maius (strain Zn)</name>
    <dbReference type="NCBI Taxonomy" id="913774"/>
    <lineage>
        <taxon>Eukaryota</taxon>
        <taxon>Fungi</taxon>
        <taxon>Dikarya</taxon>
        <taxon>Ascomycota</taxon>
        <taxon>Pezizomycotina</taxon>
        <taxon>Leotiomycetes</taxon>
        <taxon>Leotiomycetes incertae sedis</taxon>
        <taxon>Myxotrichaceae</taxon>
        <taxon>Oidiodendron</taxon>
    </lineage>
</organism>
<evidence type="ECO:0000313" key="5">
    <source>
        <dbReference type="EMBL" id="KIN03211.1"/>
    </source>
</evidence>
<dbReference type="GO" id="GO:0016829">
    <property type="term" value="F:lyase activity"/>
    <property type="evidence" value="ECO:0007669"/>
    <property type="project" value="UniProtKB-KW"/>
</dbReference>
<dbReference type="InParanoid" id="A0A0C3H4Y4"/>
<dbReference type="Pfam" id="PF05426">
    <property type="entry name" value="Alginate_lyase"/>
    <property type="match status" value="1"/>
</dbReference>
<dbReference type="SUPFAM" id="SSF48230">
    <property type="entry name" value="Chondroitin AC/alginate lyase"/>
    <property type="match status" value="1"/>
</dbReference>
<dbReference type="HOGENOM" id="CLU_038125_2_0_1"/>